<protein>
    <recommendedName>
        <fullName evidence="3">Asp_protease_2 domain-containing protein</fullName>
    </recommendedName>
</protein>
<evidence type="ECO:0000313" key="2">
    <source>
        <dbReference type="Proteomes" id="UP000257109"/>
    </source>
</evidence>
<dbReference type="OrthoDB" id="1747743at2759"/>
<feature type="non-terminal residue" evidence="1">
    <location>
        <position position="1"/>
    </location>
</feature>
<organism evidence="1 2">
    <name type="scientific">Mucuna pruriens</name>
    <name type="common">Velvet bean</name>
    <name type="synonym">Dolichos pruriens</name>
    <dbReference type="NCBI Taxonomy" id="157652"/>
    <lineage>
        <taxon>Eukaryota</taxon>
        <taxon>Viridiplantae</taxon>
        <taxon>Streptophyta</taxon>
        <taxon>Embryophyta</taxon>
        <taxon>Tracheophyta</taxon>
        <taxon>Spermatophyta</taxon>
        <taxon>Magnoliopsida</taxon>
        <taxon>eudicotyledons</taxon>
        <taxon>Gunneridae</taxon>
        <taxon>Pentapetalae</taxon>
        <taxon>rosids</taxon>
        <taxon>fabids</taxon>
        <taxon>Fabales</taxon>
        <taxon>Fabaceae</taxon>
        <taxon>Papilionoideae</taxon>
        <taxon>50 kb inversion clade</taxon>
        <taxon>NPAAA clade</taxon>
        <taxon>indigoferoid/millettioid clade</taxon>
        <taxon>Phaseoleae</taxon>
        <taxon>Mucuna</taxon>
    </lineage>
</organism>
<comment type="caution">
    <text evidence="1">The sequence shown here is derived from an EMBL/GenBank/DDBJ whole genome shotgun (WGS) entry which is preliminary data.</text>
</comment>
<evidence type="ECO:0000313" key="1">
    <source>
        <dbReference type="EMBL" id="RDX75080.1"/>
    </source>
</evidence>
<dbReference type="PANTHER" id="PTHR35046">
    <property type="entry name" value="ZINC KNUCKLE (CCHC-TYPE) FAMILY PROTEIN"/>
    <property type="match status" value="1"/>
</dbReference>
<feature type="non-terminal residue" evidence="1">
    <location>
        <position position="194"/>
    </location>
</feature>
<gene>
    <name evidence="1" type="ORF">CR513_45084</name>
</gene>
<name>A0A371F9X6_MUCPR</name>
<reference evidence="1" key="1">
    <citation type="submission" date="2018-05" db="EMBL/GenBank/DDBJ databases">
        <title>Draft genome of Mucuna pruriens seed.</title>
        <authorList>
            <person name="Nnadi N.E."/>
            <person name="Vos R."/>
            <person name="Hasami M.H."/>
            <person name="Devisetty U.K."/>
            <person name="Aguiy J.C."/>
        </authorList>
    </citation>
    <scope>NUCLEOTIDE SEQUENCE [LARGE SCALE GENOMIC DNA]</scope>
    <source>
        <strain evidence="1">JCA_2017</strain>
    </source>
</reference>
<dbReference type="CDD" id="cd00303">
    <property type="entry name" value="retropepsin_like"/>
    <property type="match status" value="1"/>
</dbReference>
<sequence length="194" mass="22266">KCSPIIDGGSSVNVASLRLVEKLCLPTIPHLKPYKLQWFSEKGEMVVDKQVMLNSPWVESDQSQRENIFHLRCMIQGKCSSILIDKGSSVNVASLRLVEKLCLPTTPHPKPYKLQSYKNEILCDVVPMEATHILLGRPWQFDRKVTHDGVTNKFSFVHKGNKVILKPLTLREIMEDKLKMKKQEEKKEIEKETN</sequence>
<accession>A0A371F9X6</accession>
<evidence type="ECO:0008006" key="3">
    <source>
        <dbReference type="Google" id="ProtNLM"/>
    </source>
</evidence>
<dbReference type="AlphaFoldDB" id="A0A371F9X6"/>
<keyword evidence="2" id="KW-1185">Reference proteome</keyword>
<proteinExistence type="predicted"/>
<dbReference type="Gene3D" id="2.40.70.10">
    <property type="entry name" value="Acid Proteases"/>
    <property type="match status" value="1"/>
</dbReference>
<dbReference type="Proteomes" id="UP000257109">
    <property type="component" value="Unassembled WGS sequence"/>
</dbReference>
<dbReference type="PANTHER" id="PTHR35046:SF9">
    <property type="entry name" value="RNA-DIRECTED DNA POLYMERASE"/>
    <property type="match status" value="1"/>
</dbReference>
<dbReference type="InterPro" id="IPR021109">
    <property type="entry name" value="Peptidase_aspartic_dom_sf"/>
</dbReference>
<dbReference type="EMBL" id="QJKJ01009954">
    <property type="protein sequence ID" value="RDX75080.1"/>
    <property type="molecule type" value="Genomic_DNA"/>
</dbReference>